<sequence length="313" mass="35938">MRKFFLILLTISSLIACRQSQERQIQGYVEGENIYLASPYSGILETLAVQRGQMVKKGDLLFQLDKNPEFLQIKQFEADLQQAKNLLKDLENPRRKPEIAAIQAQIEQTEAQIKLAEVRVRRYQELYRKQAASKDVLDEAVAVYQEQVKLKEQYESNLRLARLGSREEQINAQKAQIASFAERLSVAKWQLEQKRLYAPADGLIFDTYYREGEFVGSQKAVLSLLTPANVRIEFFVPVELLAKLKVGQQIEFLCDGCETPANALISYISPEAQYIPPLVYSRENTDKLVFRIKADLREFNKFKPGQPVTVFIP</sequence>
<protein>
    <submittedName>
        <fullName evidence="3">Hemolysin D</fullName>
    </submittedName>
</protein>
<dbReference type="PATRIC" id="fig|45073.5.peg.2019"/>
<dbReference type="OrthoDB" id="8558741at2"/>
<dbReference type="AlphaFoldDB" id="A0A0W0XY50"/>
<dbReference type="GO" id="GO:0005886">
    <property type="term" value="C:plasma membrane"/>
    <property type="evidence" value="ECO:0007669"/>
    <property type="project" value="TreeGrafter"/>
</dbReference>
<keyword evidence="4" id="KW-1185">Reference proteome</keyword>
<comment type="caution">
    <text evidence="3">The sequence shown here is derived from an EMBL/GenBank/DDBJ whole genome shotgun (WGS) entry which is preliminary data.</text>
</comment>
<dbReference type="SUPFAM" id="SSF111369">
    <property type="entry name" value="HlyD-like secretion proteins"/>
    <property type="match status" value="2"/>
</dbReference>
<dbReference type="Gene3D" id="1.10.287.470">
    <property type="entry name" value="Helix hairpin bin"/>
    <property type="match status" value="1"/>
</dbReference>
<feature type="domain" description="YbhG-like alpha-helical hairpin" evidence="2">
    <location>
        <begin position="65"/>
        <end position="192"/>
    </location>
</feature>
<reference evidence="3 4" key="1">
    <citation type="submission" date="2015-11" db="EMBL/GenBank/DDBJ databases">
        <title>Genomic analysis of 38 Legionella species identifies large and diverse effector repertoires.</title>
        <authorList>
            <person name="Burstein D."/>
            <person name="Amaro F."/>
            <person name="Zusman T."/>
            <person name="Lifshitz Z."/>
            <person name="Cohen O."/>
            <person name="Gilbert J.A."/>
            <person name="Pupko T."/>
            <person name="Shuman H.A."/>
            <person name="Segal G."/>
        </authorList>
    </citation>
    <scope>NUCLEOTIDE SEQUENCE [LARGE SCALE GENOMIC DNA]</scope>
    <source>
        <strain evidence="3 4">CDC#1442-AUS-E</strain>
    </source>
</reference>
<accession>A0A0W0XY50</accession>
<feature type="coiled-coil region" evidence="1">
    <location>
        <begin position="73"/>
        <end position="126"/>
    </location>
</feature>
<dbReference type="PANTHER" id="PTHR30438">
    <property type="entry name" value="36 KDA ANTIGEN-RELATED"/>
    <property type="match status" value="1"/>
</dbReference>
<proteinExistence type="predicted"/>
<name>A0A0W0XY50_9GAMM</name>
<organism evidence="3 4">
    <name type="scientific">Legionella quinlivanii</name>
    <dbReference type="NCBI Taxonomy" id="45073"/>
    <lineage>
        <taxon>Bacteria</taxon>
        <taxon>Pseudomonadati</taxon>
        <taxon>Pseudomonadota</taxon>
        <taxon>Gammaproteobacteria</taxon>
        <taxon>Legionellales</taxon>
        <taxon>Legionellaceae</taxon>
        <taxon>Legionella</taxon>
    </lineage>
</organism>
<dbReference type="RefSeq" id="WP_058508014.1">
    <property type="nucleotide sequence ID" value="NZ_CAAAIK010000021.1"/>
</dbReference>
<evidence type="ECO:0000256" key="1">
    <source>
        <dbReference type="SAM" id="Coils"/>
    </source>
</evidence>
<gene>
    <name evidence="3" type="ORF">Lqui_1914</name>
</gene>
<dbReference type="Gene3D" id="2.40.30.170">
    <property type="match status" value="1"/>
</dbReference>
<evidence type="ECO:0000313" key="3">
    <source>
        <dbReference type="EMBL" id="KTD49703.1"/>
    </source>
</evidence>
<dbReference type="PANTHER" id="PTHR30438:SF2">
    <property type="entry name" value="MEMBRANE PROTEIN"/>
    <property type="match status" value="1"/>
</dbReference>
<dbReference type="InterPro" id="IPR059052">
    <property type="entry name" value="HH_YbhG-like"/>
</dbReference>
<dbReference type="Gene3D" id="2.40.50.100">
    <property type="match status" value="1"/>
</dbReference>
<evidence type="ECO:0000313" key="4">
    <source>
        <dbReference type="Proteomes" id="UP000054618"/>
    </source>
</evidence>
<dbReference type="STRING" id="45073.Lqui_1914"/>
<keyword evidence="1" id="KW-0175">Coiled coil</keyword>
<dbReference type="Proteomes" id="UP000054618">
    <property type="component" value="Unassembled WGS sequence"/>
</dbReference>
<dbReference type="EMBL" id="LNYS01000010">
    <property type="protein sequence ID" value="KTD49703.1"/>
    <property type="molecule type" value="Genomic_DNA"/>
</dbReference>
<evidence type="ECO:0000259" key="2">
    <source>
        <dbReference type="Pfam" id="PF25881"/>
    </source>
</evidence>
<dbReference type="Pfam" id="PF25881">
    <property type="entry name" value="HH_YBHG"/>
    <property type="match status" value="1"/>
</dbReference>
<dbReference type="PROSITE" id="PS51257">
    <property type="entry name" value="PROKAR_LIPOPROTEIN"/>
    <property type="match status" value="1"/>
</dbReference>